<reference evidence="2 3" key="1">
    <citation type="submission" date="2018-09" db="EMBL/GenBank/DDBJ databases">
        <title>Whole genome sequencing of Microbacterium oryzae strain MB-10T.</title>
        <authorList>
            <person name="Das S.K."/>
        </authorList>
    </citation>
    <scope>NUCLEOTIDE SEQUENCE [LARGE SCALE GENOMIC DNA]</scope>
    <source>
        <strain evidence="2 3">MB-10</strain>
    </source>
</reference>
<evidence type="ECO:0000259" key="1">
    <source>
        <dbReference type="Pfam" id="PF04965"/>
    </source>
</evidence>
<protein>
    <recommendedName>
        <fullName evidence="1">IraD/Gp25-like domain-containing protein</fullName>
    </recommendedName>
</protein>
<evidence type="ECO:0000313" key="3">
    <source>
        <dbReference type="Proteomes" id="UP000422989"/>
    </source>
</evidence>
<proteinExistence type="predicted"/>
<dbReference type="Proteomes" id="UP000422989">
    <property type="component" value="Chromosome"/>
</dbReference>
<accession>A0A6I6E3I6</accession>
<dbReference type="KEGG" id="moj:D7D94_04580"/>
<dbReference type="Gene3D" id="3.10.450.40">
    <property type="match status" value="1"/>
</dbReference>
<feature type="domain" description="IraD/Gp25-like" evidence="1">
    <location>
        <begin position="22"/>
        <end position="103"/>
    </location>
</feature>
<dbReference type="RefSeq" id="WP_156241513.1">
    <property type="nucleotide sequence ID" value="NZ_BAAAZL010000002.1"/>
</dbReference>
<dbReference type="OrthoDB" id="9802846at2"/>
<keyword evidence="3" id="KW-1185">Reference proteome</keyword>
<sequence length="122" mass="13147">MVDVSHPFAFGADGRTLSPTRSEHVRDLIEQVLFTNPAERVNRPDFGSGLQGLVFEPSGAAIAATLQTAVEAALQRWLADVILLEAVSVRADDGVLEVVVQYVELLTAERRIETIRSTGGSS</sequence>
<dbReference type="Pfam" id="PF04965">
    <property type="entry name" value="GPW_gp25"/>
    <property type="match status" value="1"/>
</dbReference>
<dbReference type="InterPro" id="IPR007048">
    <property type="entry name" value="IraD/Gp25-like"/>
</dbReference>
<gene>
    <name evidence="2" type="ORF">D7D94_04580</name>
</gene>
<dbReference type="EMBL" id="CP032550">
    <property type="protein sequence ID" value="QGU27020.1"/>
    <property type="molecule type" value="Genomic_DNA"/>
</dbReference>
<name>A0A6I6E3I6_9MICO</name>
<dbReference type="AlphaFoldDB" id="A0A6I6E3I6"/>
<evidence type="ECO:0000313" key="2">
    <source>
        <dbReference type="EMBL" id="QGU27020.1"/>
    </source>
</evidence>
<dbReference type="SUPFAM" id="SSF160719">
    <property type="entry name" value="gpW/gp25-like"/>
    <property type="match status" value="1"/>
</dbReference>
<organism evidence="2 3">
    <name type="scientific">Microbacterium oryzae</name>
    <dbReference type="NCBI Taxonomy" id="743009"/>
    <lineage>
        <taxon>Bacteria</taxon>
        <taxon>Bacillati</taxon>
        <taxon>Actinomycetota</taxon>
        <taxon>Actinomycetes</taxon>
        <taxon>Micrococcales</taxon>
        <taxon>Microbacteriaceae</taxon>
        <taxon>Microbacterium</taxon>
    </lineage>
</organism>